<evidence type="ECO:0000259" key="1">
    <source>
        <dbReference type="Pfam" id="PF13524"/>
    </source>
</evidence>
<accession>A0A2H0VA08</accession>
<dbReference type="InterPro" id="IPR055259">
    <property type="entry name" value="YkvP/CgeB_Glyco_trans-like"/>
</dbReference>
<dbReference type="AlphaFoldDB" id="A0A2H0VA08"/>
<dbReference type="Pfam" id="PF13524">
    <property type="entry name" value="Glyco_trans_1_2"/>
    <property type="match status" value="1"/>
</dbReference>
<gene>
    <name evidence="2" type="ORF">COT92_03955</name>
</gene>
<evidence type="ECO:0000313" key="2">
    <source>
        <dbReference type="EMBL" id="PIR95915.1"/>
    </source>
</evidence>
<dbReference type="Proteomes" id="UP000230922">
    <property type="component" value="Unassembled WGS sequence"/>
</dbReference>
<protein>
    <recommendedName>
        <fullName evidence="1">Spore protein YkvP/CgeB glycosyl transferase-like domain-containing protein</fullName>
    </recommendedName>
</protein>
<dbReference type="EMBL" id="PFAK01000064">
    <property type="protein sequence ID" value="PIR95915.1"/>
    <property type="molecule type" value="Genomic_DNA"/>
</dbReference>
<name>A0A2H0VA08_9BACT</name>
<comment type="caution">
    <text evidence="2">The sequence shown here is derived from an EMBL/GenBank/DDBJ whole genome shotgun (WGS) entry which is preliminary data.</text>
</comment>
<sequence length="357" mass="41572">MKVLFCGLKYEYGNPKRGLSFEYKNLFDSLKNMTGVQAEMFGMDQILADVGRDEMNKRLVKQVEETKPDLLFCFLFSEEIKKETIDYITKKTKTQTFNWFGDDHWRFPVYSRYWAPLFTTVSTTDARAFLAYRAEGILNVVKTQWATNPFMYKPQDPAKKTGAYNITFYGQKYGNRGKYVDFLKKSGLPAEGYGWGWPNGGGTTVQEMLDIYSYSAINLNFSETPYYGFKKKLNLFAKLFVKKELGKYSFNIWKFFENCKAAIGTQHRTIKSRTFDVPACGGFLITGASDDDLGEYYDLGKEMVVFKNKQDLAAKCKYYLEHEDERRAIAKAGYERTLREHTYPHRFREIFKHMGLL</sequence>
<organism evidence="2 3">
    <name type="scientific">Candidatus Doudnabacteria bacterium CG10_big_fil_rev_8_21_14_0_10_42_18</name>
    <dbReference type="NCBI Taxonomy" id="1974552"/>
    <lineage>
        <taxon>Bacteria</taxon>
        <taxon>Candidatus Doudnaibacteriota</taxon>
    </lineage>
</organism>
<evidence type="ECO:0000313" key="3">
    <source>
        <dbReference type="Proteomes" id="UP000230922"/>
    </source>
</evidence>
<feature type="domain" description="Spore protein YkvP/CgeB glycosyl transferase-like" evidence="1">
    <location>
        <begin position="252"/>
        <end position="351"/>
    </location>
</feature>
<reference evidence="3" key="1">
    <citation type="submission" date="2017-09" db="EMBL/GenBank/DDBJ databases">
        <title>Depth-based differentiation of microbial function through sediment-hosted aquifers and enrichment of novel symbionts in the deep terrestrial subsurface.</title>
        <authorList>
            <person name="Probst A.J."/>
            <person name="Ladd B."/>
            <person name="Jarett J.K."/>
            <person name="Geller-Mcgrath D.E."/>
            <person name="Sieber C.M.K."/>
            <person name="Emerson J.B."/>
            <person name="Anantharaman K."/>
            <person name="Thomas B.C."/>
            <person name="Malmstrom R."/>
            <person name="Stieglmeier M."/>
            <person name="Klingl A."/>
            <person name="Woyke T."/>
            <person name="Ryan C.M."/>
            <person name="Banfield J.F."/>
        </authorList>
    </citation>
    <scope>NUCLEOTIDE SEQUENCE [LARGE SCALE GENOMIC DNA]</scope>
</reference>
<proteinExistence type="predicted"/>